<dbReference type="EMBL" id="JASPKZ010005319">
    <property type="protein sequence ID" value="KAJ9588668.1"/>
    <property type="molecule type" value="Genomic_DNA"/>
</dbReference>
<sequence>MSALDLCSKELCNEAPYKVHITKFLGTQIQGRQLEEKKKNKETHEKIIFKSKTSSNKRLNSP</sequence>
<evidence type="ECO:0000313" key="3">
    <source>
        <dbReference type="Proteomes" id="UP001233999"/>
    </source>
</evidence>
<protein>
    <submittedName>
        <fullName evidence="2">Uncharacterized protein</fullName>
    </submittedName>
</protein>
<accession>A0AAD7ZZI9</accession>
<proteinExistence type="predicted"/>
<name>A0AAD7ZZI9_DIPPU</name>
<evidence type="ECO:0000313" key="2">
    <source>
        <dbReference type="EMBL" id="KAJ9588668.1"/>
    </source>
</evidence>
<feature type="compositionally biased region" description="Basic and acidic residues" evidence="1">
    <location>
        <begin position="35"/>
        <end position="48"/>
    </location>
</feature>
<evidence type="ECO:0000256" key="1">
    <source>
        <dbReference type="SAM" id="MobiDB-lite"/>
    </source>
</evidence>
<dbReference type="AlphaFoldDB" id="A0AAD7ZZI9"/>
<feature type="region of interest" description="Disordered" evidence="1">
    <location>
        <begin position="35"/>
        <end position="62"/>
    </location>
</feature>
<gene>
    <name evidence="2" type="ORF">L9F63_018028</name>
</gene>
<dbReference type="Proteomes" id="UP001233999">
    <property type="component" value="Unassembled WGS sequence"/>
</dbReference>
<organism evidence="2 3">
    <name type="scientific">Diploptera punctata</name>
    <name type="common">Pacific beetle cockroach</name>
    <dbReference type="NCBI Taxonomy" id="6984"/>
    <lineage>
        <taxon>Eukaryota</taxon>
        <taxon>Metazoa</taxon>
        <taxon>Ecdysozoa</taxon>
        <taxon>Arthropoda</taxon>
        <taxon>Hexapoda</taxon>
        <taxon>Insecta</taxon>
        <taxon>Pterygota</taxon>
        <taxon>Neoptera</taxon>
        <taxon>Polyneoptera</taxon>
        <taxon>Dictyoptera</taxon>
        <taxon>Blattodea</taxon>
        <taxon>Blaberoidea</taxon>
        <taxon>Blaberidae</taxon>
        <taxon>Diplopterinae</taxon>
        <taxon>Diploptera</taxon>
    </lineage>
</organism>
<keyword evidence="3" id="KW-1185">Reference proteome</keyword>
<feature type="non-terminal residue" evidence="2">
    <location>
        <position position="62"/>
    </location>
</feature>
<reference evidence="2" key="2">
    <citation type="submission" date="2023-05" db="EMBL/GenBank/DDBJ databases">
        <authorList>
            <person name="Fouks B."/>
        </authorList>
    </citation>
    <scope>NUCLEOTIDE SEQUENCE</scope>
    <source>
        <strain evidence="2">Stay&amp;Tobe</strain>
        <tissue evidence="2">Testes</tissue>
    </source>
</reference>
<feature type="compositionally biased region" description="Polar residues" evidence="1">
    <location>
        <begin position="51"/>
        <end position="62"/>
    </location>
</feature>
<comment type="caution">
    <text evidence="2">The sequence shown here is derived from an EMBL/GenBank/DDBJ whole genome shotgun (WGS) entry which is preliminary data.</text>
</comment>
<reference evidence="2" key="1">
    <citation type="journal article" date="2023" name="IScience">
        <title>Live-bearing cockroach genome reveals convergent evolutionary mechanisms linked to viviparity in insects and beyond.</title>
        <authorList>
            <person name="Fouks B."/>
            <person name="Harrison M.C."/>
            <person name="Mikhailova A.A."/>
            <person name="Marchal E."/>
            <person name="English S."/>
            <person name="Carruthers M."/>
            <person name="Jennings E.C."/>
            <person name="Chiamaka E.L."/>
            <person name="Frigard R.A."/>
            <person name="Pippel M."/>
            <person name="Attardo G.M."/>
            <person name="Benoit J.B."/>
            <person name="Bornberg-Bauer E."/>
            <person name="Tobe S.S."/>
        </authorList>
    </citation>
    <scope>NUCLEOTIDE SEQUENCE</scope>
    <source>
        <strain evidence="2">Stay&amp;Tobe</strain>
    </source>
</reference>